<keyword evidence="2" id="KW-0378">Hydrolase</keyword>
<sequence>MRGYFMSKRLVVSSLAVAAAVVAGTVVFVSSADAAVPAKPEISKATAHYTSTAGGSASLTFSATVADNSGIKSLRVLAWPASSGLAPTAGEMRDVEEATCKATSATASVCTYTVKSSAKEAAALPKGVWHVSVLATAKDHDTTFAPQGATFTVKH</sequence>
<dbReference type="InterPro" id="IPR043761">
    <property type="entry name" value="DUF5707"/>
</dbReference>
<dbReference type="AlphaFoldDB" id="D3U9Y0"/>
<evidence type="ECO:0000313" key="2">
    <source>
        <dbReference type="EMBL" id="ACY06281.1"/>
    </source>
</evidence>
<organism evidence="2">
    <name type="scientific">Streptomyces flaveolus</name>
    <dbReference type="NCBI Taxonomy" id="67297"/>
    <lineage>
        <taxon>Bacteria</taxon>
        <taxon>Bacillati</taxon>
        <taxon>Actinomycetota</taxon>
        <taxon>Actinomycetes</taxon>
        <taxon>Kitasatosporales</taxon>
        <taxon>Streptomycetaceae</taxon>
        <taxon>Streptomyces</taxon>
    </lineage>
</organism>
<dbReference type="GO" id="GO:0008233">
    <property type="term" value="F:peptidase activity"/>
    <property type="evidence" value="ECO:0007669"/>
    <property type="project" value="UniProtKB-KW"/>
</dbReference>
<dbReference type="GO" id="GO:0006508">
    <property type="term" value="P:proteolysis"/>
    <property type="evidence" value="ECO:0007669"/>
    <property type="project" value="UniProtKB-KW"/>
</dbReference>
<feature type="signal peptide" evidence="1">
    <location>
        <begin position="1"/>
        <end position="34"/>
    </location>
</feature>
<keyword evidence="1" id="KW-0732">Signal</keyword>
<reference evidence="2" key="1">
    <citation type="journal article" date="2010" name="Mol. Biosyst.">
        <title>Cloning, sequencing and characterization of the biosynthetic gene cluster of sanglifehrin A, a potent cyclophilin inhibitor.</title>
        <authorList>
            <person name="Qu X."/>
            <person name="Jiang N."/>
            <person name="Xu F."/>
            <person name="Shao L."/>
            <person name="Tang G."/>
            <person name="Wilkinson B."/>
            <person name="Liu W."/>
        </authorList>
    </citation>
    <scope>NUCLEOTIDE SEQUENCE</scope>
    <source>
        <strain evidence="2">DSM 9954</strain>
    </source>
</reference>
<feature type="chain" id="PRO_5003051709" evidence="1">
    <location>
        <begin position="35"/>
        <end position="155"/>
    </location>
</feature>
<dbReference type="Pfam" id="PF18968">
    <property type="entry name" value="DUF5707"/>
    <property type="match status" value="1"/>
</dbReference>
<evidence type="ECO:0000256" key="1">
    <source>
        <dbReference type="SAM" id="SignalP"/>
    </source>
</evidence>
<accession>D3U9Y0</accession>
<protein>
    <submittedName>
        <fullName evidence="2">Chimeric AFGP/trypsinogen-like serine protease</fullName>
    </submittedName>
</protein>
<name>D3U9Y0_9ACTN</name>
<dbReference type="EMBL" id="FJ809786">
    <property type="protein sequence ID" value="ACY06281.1"/>
    <property type="molecule type" value="Genomic_DNA"/>
</dbReference>
<keyword evidence="2" id="KW-0645">Protease</keyword>
<proteinExistence type="predicted"/>